<gene>
    <name evidence="1" type="ORF">GCM10023185_23750</name>
</gene>
<dbReference type="Proteomes" id="UP001501153">
    <property type="component" value="Unassembled WGS sequence"/>
</dbReference>
<comment type="caution">
    <text evidence="1">The sequence shown here is derived from an EMBL/GenBank/DDBJ whole genome shotgun (WGS) entry which is preliminary data.</text>
</comment>
<protein>
    <recommendedName>
        <fullName evidence="3">STAS/SEC14 domain-containing protein</fullName>
    </recommendedName>
</protein>
<keyword evidence="2" id="KW-1185">Reference proteome</keyword>
<reference evidence="2" key="1">
    <citation type="journal article" date="2019" name="Int. J. Syst. Evol. Microbiol.">
        <title>The Global Catalogue of Microorganisms (GCM) 10K type strain sequencing project: providing services to taxonomists for standard genome sequencing and annotation.</title>
        <authorList>
            <consortium name="The Broad Institute Genomics Platform"/>
            <consortium name="The Broad Institute Genome Sequencing Center for Infectious Disease"/>
            <person name="Wu L."/>
            <person name="Ma J."/>
        </authorList>
    </citation>
    <scope>NUCLEOTIDE SEQUENCE [LARGE SCALE GENOMIC DNA]</scope>
    <source>
        <strain evidence="2">JCM 17923</strain>
    </source>
</reference>
<evidence type="ECO:0000313" key="1">
    <source>
        <dbReference type="EMBL" id="GAA4358280.1"/>
    </source>
</evidence>
<dbReference type="EMBL" id="BAABGZ010000027">
    <property type="protein sequence ID" value="GAA4358280.1"/>
    <property type="molecule type" value="Genomic_DNA"/>
</dbReference>
<accession>A0ABP8IGD9</accession>
<sequence length="160" mass="18147">MQTFRSFSPLPALTTAGSAEPAMYHDLPSAAFLQVCFRQDTRLLTGRWQRSVTDEEMQQGYEALRLAALYHDCCFWLVDARRRISRAQNGPEWVLTHFLPEVQSELGEVLHVSFLVLPDYLQTLENNPEAWPDSAVQYARFVDEGAANAWLAACQAGRRA</sequence>
<name>A0ABP8IGD9_9BACT</name>
<evidence type="ECO:0008006" key="3">
    <source>
        <dbReference type="Google" id="ProtNLM"/>
    </source>
</evidence>
<organism evidence="1 2">
    <name type="scientific">Hymenobacter saemangeumensis</name>
    <dbReference type="NCBI Taxonomy" id="1084522"/>
    <lineage>
        <taxon>Bacteria</taxon>
        <taxon>Pseudomonadati</taxon>
        <taxon>Bacteroidota</taxon>
        <taxon>Cytophagia</taxon>
        <taxon>Cytophagales</taxon>
        <taxon>Hymenobacteraceae</taxon>
        <taxon>Hymenobacter</taxon>
    </lineage>
</organism>
<proteinExistence type="predicted"/>
<evidence type="ECO:0000313" key="2">
    <source>
        <dbReference type="Proteomes" id="UP001501153"/>
    </source>
</evidence>